<reference evidence="2" key="1">
    <citation type="submission" date="2025-08" db="UniProtKB">
        <authorList>
            <consortium name="Ensembl"/>
        </authorList>
    </citation>
    <scope>IDENTIFICATION</scope>
</reference>
<evidence type="ECO:0000313" key="3">
    <source>
        <dbReference type="Proteomes" id="UP000694419"/>
    </source>
</evidence>
<evidence type="ECO:0000313" key="2">
    <source>
        <dbReference type="Ensembl" id="ENSCPGP00000003305.1"/>
    </source>
</evidence>
<dbReference type="PANTHER" id="PTHR36289:SF1">
    <property type="entry name" value="CHROMOSOME 12 OPEN READING FRAME 60"/>
    <property type="match status" value="1"/>
</dbReference>
<feature type="compositionally biased region" description="Low complexity" evidence="1">
    <location>
        <begin position="187"/>
        <end position="200"/>
    </location>
</feature>
<evidence type="ECO:0000256" key="1">
    <source>
        <dbReference type="SAM" id="MobiDB-lite"/>
    </source>
</evidence>
<dbReference type="PANTHER" id="PTHR36289">
    <property type="entry name" value="CHROMOSOME 12 OPEN READING FRAME 60"/>
    <property type="match status" value="1"/>
</dbReference>
<name>A0A8C3J794_9CHAR</name>
<sequence length="274" mass="30547">LSNENSTPEMLAHLGLKSDKDRLIEACENLHDLVYIYVSSTNTIFRLLKAHLGTNFPIMPVKEHFSIKENLQLVVSALKEMQATVETKDKDLQGSISHSLYDNIADPTTSLQDKIAAIKEVYENYKEVVESITGTLIAVMLKHGNMPDTVESAVHQLLSSPALSLQVSELLVEYADILKILQQYETPSTTEGSSSSSEASQQLRLHSPPSPTSLFVFLQTILQGHRSIKKSQKIAADYLEEAFRVLKPPCERFQTFVKTVEACILAITDNQKET</sequence>
<dbReference type="Proteomes" id="UP000694419">
    <property type="component" value="Unplaced"/>
</dbReference>
<proteinExistence type="predicted"/>
<reference evidence="2" key="2">
    <citation type="submission" date="2025-09" db="UniProtKB">
        <authorList>
            <consortium name="Ensembl"/>
        </authorList>
    </citation>
    <scope>IDENTIFICATION</scope>
</reference>
<accession>A0A8C3J794</accession>
<dbReference type="AlphaFoldDB" id="A0A8C3J794"/>
<dbReference type="InterPro" id="IPR027895">
    <property type="entry name" value="DUF4533"/>
</dbReference>
<keyword evidence="3" id="KW-1185">Reference proteome</keyword>
<dbReference type="Pfam" id="PF15047">
    <property type="entry name" value="DUF4533"/>
    <property type="match status" value="1"/>
</dbReference>
<organism evidence="2 3">
    <name type="scientific">Calidris pygmaea</name>
    <name type="common">Spoon-billed sandpiper</name>
    <dbReference type="NCBI Taxonomy" id="425635"/>
    <lineage>
        <taxon>Eukaryota</taxon>
        <taxon>Metazoa</taxon>
        <taxon>Chordata</taxon>
        <taxon>Craniata</taxon>
        <taxon>Vertebrata</taxon>
        <taxon>Euteleostomi</taxon>
        <taxon>Archelosauria</taxon>
        <taxon>Archosauria</taxon>
        <taxon>Dinosauria</taxon>
        <taxon>Saurischia</taxon>
        <taxon>Theropoda</taxon>
        <taxon>Coelurosauria</taxon>
        <taxon>Aves</taxon>
        <taxon>Neognathae</taxon>
        <taxon>Neoaves</taxon>
        <taxon>Charadriiformes</taxon>
        <taxon>Scolopacidae</taxon>
        <taxon>Calidris</taxon>
    </lineage>
</organism>
<protein>
    <submittedName>
        <fullName evidence="2">Uncharacterized protein</fullName>
    </submittedName>
</protein>
<dbReference type="Ensembl" id="ENSCPGT00000003632.1">
    <property type="protein sequence ID" value="ENSCPGP00000003305.1"/>
    <property type="gene ID" value="ENSCPGG00000002434.1"/>
</dbReference>
<feature type="region of interest" description="Disordered" evidence="1">
    <location>
        <begin position="187"/>
        <end position="207"/>
    </location>
</feature>